<organism evidence="4">
    <name type="scientific">Nippostrongylus brasiliensis</name>
    <name type="common">Rat hookworm</name>
    <dbReference type="NCBI Taxonomy" id="27835"/>
    <lineage>
        <taxon>Eukaryota</taxon>
        <taxon>Metazoa</taxon>
        <taxon>Ecdysozoa</taxon>
        <taxon>Nematoda</taxon>
        <taxon>Chromadorea</taxon>
        <taxon>Rhabditida</taxon>
        <taxon>Rhabditina</taxon>
        <taxon>Rhabditomorpha</taxon>
        <taxon>Strongyloidea</taxon>
        <taxon>Heligmosomidae</taxon>
        <taxon>Nippostrongylus</taxon>
    </lineage>
</organism>
<dbReference type="PANTHER" id="PTHR47163">
    <property type="entry name" value="DDE_TNP_IS1595 DOMAIN-CONTAINING PROTEIN"/>
    <property type="match status" value="1"/>
</dbReference>
<sequence length="83" mass="9663">MITKYIRPGTIIVSDSWRAYSNIAILPQGYTDLTVNHQVNLVDPSSGAHTQNIECHWQKFKAMNKRKYGINNRRYADYLSEFL</sequence>
<proteinExistence type="predicted"/>
<reference evidence="4" key="1">
    <citation type="submission" date="2017-02" db="UniProtKB">
        <authorList>
            <consortium name="WormBaseParasite"/>
        </authorList>
    </citation>
    <scope>IDENTIFICATION</scope>
</reference>
<dbReference type="AlphaFoldDB" id="A0A0N4YLL8"/>
<evidence type="ECO:0000313" key="4">
    <source>
        <dbReference type="WBParaSite" id="NBR_0001801201-mRNA-1"/>
    </source>
</evidence>
<dbReference type="InterPro" id="IPR053164">
    <property type="entry name" value="IS1016-like_transposase"/>
</dbReference>
<accession>A0A0N4YLL8</accession>
<name>A0A0N4YLL8_NIPBR</name>
<feature type="domain" description="ISXO2-like transposase" evidence="1">
    <location>
        <begin position="2"/>
        <end position="82"/>
    </location>
</feature>
<gene>
    <name evidence="2" type="ORF">NBR_LOCUS18013</name>
</gene>
<reference evidence="2 3" key="2">
    <citation type="submission" date="2018-11" db="EMBL/GenBank/DDBJ databases">
        <authorList>
            <consortium name="Pathogen Informatics"/>
        </authorList>
    </citation>
    <scope>NUCLEOTIDE SEQUENCE [LARGE SCALE GENOMIC DNA]</scope>
</reference>
<evidence type="ECO:0000313" key="3">
    <source>
        <dbReference type="Proteomes" id="UP000271162"/>
    </source>
</evidence>
<evidence type="ECO:0000313" key="2">
    <source>
        <dbReference type="EMBL" id="VDL81734.1"/>
    </source>
</evidence>
<protein>
    <submittedName>
        <fullName evidence="4">DDE_Tnp_IS1595 domain-containing protein</fullName>
    </submittedName>
</protein>
<dbReference type="EMBL" id="UYSL01023126">
    <property type="protein sequence ID" value="VDL81734.1"/>
    <property type="molecule type" value="Genomic_DNA"/>
</dbReference>
<dbReference type="InterPro" id="IPR024445">
    <property type="entry name" value="Tnp_ISXO2-like"/>
</dbReference>
<dbReference type="OMA" id="NRRYADY"/>
<dbReference type="Pfam" id="PF12762">
    <property type="entry name" value="DDE_Tnp_IS1595"/>
    <property type="match status" value="1"/>
</dbReference>
<evidence type="ECO:0000259" key="1">
    <source>
        <dbReference type="Pfam" id="PF12762"/>
    </source>
</evidence>
<dbReference type="WBParaSite" id="NBR_0001801201-mRNA-1">
    <property type="protein sequence ID" value="NBR_0001801201-mRNA-1"/>
    <property type="gene ID" value="NBR_0001801201"/>
</dbReference>
<dbReference type="Proteomes" id="UP000271162">
    <property type="component" value="Unassembled WGS sequence"/>
</dbReference>
<keyword evidence="3" id="KW-1185">Reference proteome</keyword>
<dbReference type="PANTHER" id="PTHR47163:SF3">
    <property type="entry name" value="PROTEIN CBG18017"/>
    <property type="match status" value="1"/>
</dbReference>